<dbReference type="InterPro" id="IPR017871">
    <property type="entry name" value="ABC_transporter-like_CS"/>
</dbReference>
<protein>
    <submittedName>
        <fullName evidence="5">ATPase</fullName>
    </submittedName>
</protein>
<dbReference type="SUPFAM" id="SSF54862">
    <property type="entry name" value="4Fe-4S ferredoxins"/>
    <property type="match status" value="1"/>
</dbReference>
<dbReference type="PROSITE" id="PS00211">
    <property type="entry name" value="ABC_TRANSPORTER_1"/>
    <property type="match status" value="1"/>
</dbReference>
<dbReference type="InterPro" id="IPR013283">
    <property type="entry name" value="RLI1"/>
</dbReference>
<dbReference type="GO" id="GO:0005524">
    <property type="term" value="F:ATP binding"/>
    <property type="evidence" value="ECO:0007669"/>
    <property type="project" value="UniProtKB-KW"/>
</dbReference>
<evidence type="ECO:0000313" key="6">
    <source>
        <dbReference type="Proteomes" id="UP000730161"/>
    </source>
</evidence>
<sequence length="593" mass="65845">MRIAVVHRDRCHSKKCGTECIIYCPRVRTGDETIVIGEDDKAEISEELCVGCGICIKKCPFDAIDIITLPVEQEFPTHRYGKNGFALYGLPIPVEGKVSGILGPNGIGKSTSVAILSGQLQPNLGGETGDAESWDLILRQYAGTELFDYIKAVSEKGVKVAVKPQYIDGIPKVFKGKVEDLLRRTDETGRLDHYVRELSLENVLEKNVDTLSGGELQRIAFTACLSREADFYFLDEVTPFLDIYQRMAAARLIRELAASRPVMIVEHDLAILDLLADTVHIGYGKPAVFGIITRPKGVRVGINQYLEGFLHEENVRFRDHQVVFETRSHNKTVERETLLSIPSMTKSFPGFTLTIDGGDIRRGEVLGVVGANGIGKSTFANLLAGVYEPDAGSGKMERTLKVAYKPQYIKAGSDATVEELLRAATRRFDTSYYQHEIIEPLMLAPILQSPADTLSGGELQRLAIALCLSQDADLYILDEPSAHLDVEQRMKSVRVIKHFAEGKEVGVLVIDHDMYIIDMLSERLLVFEGEPGNRGAAYGPFGMQDGMNRFLGNLGITFRRDKSGRPRINKVGSFLDRDQKSRGEYYYSTPDNE</sequence>
<dbReference type="InterPro" id="IPR003439">
    <property type="entry name" value="ABC_transporter-like_ATP-bd"/>
</dbReference>
<comment type="caution">
    <text evidence="5">The sequence shown here is derived from an EMBL/GenBank/DDBJ whole genome shotgun (WGS) entry which is preliminary data.</text>
</comment>
<dbReference type="InterPro" id="IPR003593">
    <property type="entry name" value="AAA+_ATPase"/>
</dbReference>
<dbReference type="PRINTS" id="PR01868">
    <property type="entry name" value="ABCEFAMILY"/>
</dbReference>
<organism evidence="5 6">
    <name type="scientific">Methanocalculus chunghsingensis</name>
    <dbReference type="NCBI Taxonomy" id="156457"/>
    <lineage>
        <taxon>Archaea</taxon>
        <taxon>Methanobacteriati</taxon>
        <taxon>Methanobacteriota</taxon>
        <taxon>Stenosarchaea group</taxon>
        <taxon>Methanomicrobia</taxon>
        <taxon>Methanomicrobiales</taxon>
        <taxon>Methanocalculaceae</taxon>
        <taxon>Methanocalculus</taxon>
    </lineage>
</organism>
<evidence type="ECO:0000259" key="4">
    <source>
        <dbReference type="PROSITE" id="PS51379"/>
    </source>
</evidence>
<dbReference type="Pfam" id="PF04068">
    <property type="entry name" value="Fer4_RLI"/>
    <property type="match status" value="1"/>
</dbReference>
<dbReference type="SUPFAM" id="SSF52540">
    <property type="entry name" value="P-loop containing nucleoside triphosphate hydrolases"/>
    <property type="match status" value="2"/>
</dbReference>
<dbReference type="PROSITE" id="PS51379">
    <property type="entry name" value="4FE4S_FER_2"/>
    <property type="match status" value="1"/>
</dbReference>
<dbReference type="NCBIfam" id="NF009945">
    <property type="entry name" value="PRK13409.1"/>
    <property type="match status" value="1"/>
</dbReference>
<gene>
    <name evidence="5" type="ORF">RJ53_02285</name>
</gene>
<feature type="domain" description="ABC transporter" evidence="3">
    <location>
        <begin position="69"/>
        <end position="308"/>
    </location>
</feature>
<dbReference type="PROSITE" id="PS00198">
    <property type="entry name" value="4FE4S_FER_1"/>
    <property type="match status" value="1"/>
</dbReference>
<dbReference type="RefSeq" id="WP_211529998.1">
    <property type="nucleotide sequence ID" value="NZ_JWHL01000002.1"/>
</dbReference>
<dbReference type="Pfam" id="PF00037">
    <property type="entry name" value="Fer4"/>
    <property type="match status" value="1"/>
</dbReference>
<dbReference type="InterPro" id="IPR027417">
    <property type="entry name" value="P-loop_NTPase"/>
</dbReference>
<accession>A0A8J7W8Y3</accession>
<dbReference type="InterPro" id="IPR017896">
    <property type="entry name" value="4Fe4S_Fe-S-bd"/>
</dbReference>
<evidence type="ECO:0000256" key="1">
    <source>
        <dbReference type="ARBA" id="ARBA00022741"/>
    </source>
</evidence>
<name>A0A8J7W8Y3_9EURY</name>
<dbReference type="PANTHER" id="PTHR19248">
    <property type="entry name" value="ATP-BINDING TRANSPORT PROTEIN-RELATED"/>
    <property type="match status" value="1"/>
</dbReference>
<keyword evidence="1" id="KW-0547">Nucleotide-binding</keyword>
<dbReference type="InterPro" id="IPR017900">
    <property type="entry name" value="4Fe4S_Fe_S_CS"/>
</dbReference>
<dbReference type="Pfam" id="PF00005">
    <property type="entry name" value="ABC_tran"/>
    <property type="match status" value="2"/>
</dbReference>
<keyword evidence="6" id="KW-1185">Reference proteome</keyword>
<evidence type="ECO:0000313" key="5">
    <source>
        <dbReference type="EMBL" id="MBR1368388.1"/>
    </source>
</evidence>
<dbReference type="SMART" id="SM00382">
    <property type="entry name" value="AAA"/>
    <property type="match status" value="2"/>
</dbReference>
<dbReference type="Gene3D" id="3.40.50.300">
    <property type="entry name" value="P-loop containing nucleotide triphosphate hydrolases"/>
    <property type="match status" value="2"/>
</dbReference>
<dbReference type="GO" id="GO:0016491">
    <property type="term" value="F:oxidoreductase activity"/>
    <property type="evidence" value="ECO:0007669"/>
    <property type="project" value="UniProtKB-ARBA"/>
</dbReference>
<feature type="domain" description="4Fe-4S ferredoxin-type" evidence="4">
    <location>
        <begin position="40"/>
        <end position="69"/>
    </location>
</feature>
<evidence type="ECO:0000256" key="2">
    <source>
        <dbReference type="ARBA" id="ARBA00022840"/>
    </source>
</evidence>
<feature type="domain" description="ABC transporter" evidence="3">
    <location>
        <begin position="333"/>
        <end position="554"/>
    </location>
</feature>
<dbReference type="AlphaFoldDB" id="A0A8J7W8Y3"/>
<dbReference type="PROSITE" id="PS50893">
    <property type="entry name" value="ABC_TRANSPORTER_2"/>
    <property type="match status" value="2"/>
</dbReference>
<dbReference type="InterPro" id="IPR007209">
    <property type="entry name" value="RNaseL-inhib-like_metal-bd_dom"/>
</dbReference>
<dbReference type="OrthoDB" id="30658at2157"/>
<keyword evidence="2" id="KW-0067">ATP-binding</keyword>
<dbReference type="FunFam" id="3.40.50.300:FF:001546">
    <property type="entry name" value="RNase L inhibitor homolog"/>
    <property type="match status" value="1"/>
</dbReference>
<dbReference type="EMBL" id="JWHL01000002">
    <property type="protein sequence ID" value="MBR1368388.1"/>
    <property type="molecule type" value="Genomic_DNA"/>
</dbReference>
<evidence type="ECO:0000259" key="3">
    <source>
        <dbReference type="PROSITE" id="PS50893"/>
    </source>
</evidence>
<dbReference type="GO" id="GO:0016887">
    <property type="term" value="F:ATP hydrolysis activity"/>
    <property type="evidence" value="ECO:0007669"/>
    <property type="project" value="InterPro"/>
</dbReference>
<reference evidence="5" key="1">
    <citation type="submission" date="2014-12" db="EMBL/GenBank/DDBJ databases">
        <authorList>
            <person name="Huang H.-H."/>
            <person name="Chen S.-C."/>
            <person name="Lai M.-C."/>
        </authorList>
    </citation>
    <scope>NUCLEOTIDE SEQUENCE</scope>
    <source>
        <strain evidence="5">K1F9705b</strain>
    </source>
</reference>
<dbReference type="Proteomes" id="UP000730161">
    <property type="component" value="Unassembled WGS sequence"/>
</dbReference>
<proteinExistence type="predicted"/>